<feature type="compositionally biased region" description="Low complexity" evidence="1">
    <location>
        <begin position="1"/>
        <end position="10"/>
    </location>
</feature>
<feature type="compositionally biased region" description="Low complexity" evidence="1">
    <location>
        <begin position="26"/>
        <end position="52"/>
    </location>
</feature>
<feature type="region of interest" description="Disordered" evidence="1">
    <location>
        <begin position="1"/>
        <end position="52"/>
    </location>
</feature>
<dbReference type="AlphaFoldDB" id="A0A9N9GX37"/>
<reference evidence="2" key="1">
    <citation type="submission" date="2021-06" db="EMBL/GenBank/DDBJ databases">
        <authorList>
            <person name="Kallberg Y."/>
            <person name="Tangrot J."/>
            <person name="Rosling A."/>
        </authorList>
    </citation>
    <scope>NUCLEOTIDE SEQUENCE</scope>
    <source>
        <strain evidence="2">IA702</strain>
    </source>
</reference>
<comment type="caution">
    <text evidence="2">The sequence shown here is derived from an EMBL/GenBank/DDBJ whole genome shotgun (WGS) entry which is preliminary data.</text>
</comment>
<sequence length="70" mass="7454">MIGKEGQTQKGKQKGSNVLPAFSDNTKAPKPNKVTPATTATTTPATQAKETAAIQAKETAAVLNYPRRLW</sequence>
<gene>
    <name evidence="2" type="ORF">POCULU_LOCUS8916</name>
</gene>
<accession>A0A9N9GX37</accession>
<evidence type="ECO:0000256" key="1">
    <source>
        <dbReference type="SAM" id="MobiDB-lite"/>
    </source>
</evidence>
<dbReference type="EMBL" id="CAJVPJ010002910">
    <property type="protein sequence ID" value="CAG8631474.1"/>
    <property type="molecule type" value="Genomic_DNA"/>
</dbReference>
<dbReference type="Proteomes" id="UP000789572">
    <property type="component" value="Unassembled WGS sequence"/>
</dbReference>
<evidence type="ECO:0000313" key="3">
    <source>
        <dbReference type="Proteomes" id="UP000789572"/>
    </source>
</evidence>
<keyword evidence="3" id="KW-1185">Reference proteome</keyword>
<name>A0A9N9GX37_9GLOM</name>
<feature type="non-terminal residue" evidence="2">
    <location>
        <position position="70"/>
    </location>
</feature>
<proteinExistence type="predicted"/>
<evidence type="ECO:0000313" key="2">
    <source>
        <dbReference type="EMBL" id="CAG8631474.1"/>
    </source>
</evidence>
<protein>
    <submittedName>
        <fullName evidence="2">6019_t:CDS:1</fullName>
    </submittedName>
</protein>
<organism evidence="2 3">
    <name type="scientific">Paraglomus occultum</name>
    <dbReference type="NCBI Taxonomy" id="144539"/>
    <lineage>
        <taxon>Eukaryota</taxon>
        <taxon>Fungi</taxon>
        <taxon>Fungi incertae sedis</taxon>
        <taxon>Mucoromycota</taxon>
        <taxon>Glomeromycotina</taxon>
        <taxon>Glomeromycetes</taxon>
        <taxon>Paraglomerales</taxon>
        <taxon>Paraglomeraceae</taxon>
        <taxon>Paraglomus</taxon>
    </lineage>
</organism>